<dbReference type="GO" id="GO:0046677">
    <property type="term" value="P:response to antibiotic"/>
    <property type="evidence" value="ECO:0007669"/>
    <property type="project" value="InterPro"/>
</dbReference>
<organism evidence="7 8">
    <name type="scientific">Humibacillus xanthopallidus</name>
    <dbReference type="NCBI Taxonomy" id="412689"/>
    <lineage>
        <taxon>Bacteria</taxon>
        <taxon>Bacillati</taxon>
        <taxon>Actinomycetota</taxon>
        <taxon>Actinomycetes</taxon>
        <taxon>Micrococcales</taxon>
        <taxon>Intrasporangiaceae</taxon>
        <taxon>Humibacillus</taxon>
    </lineage>
</organism>
<dbReference type="OrthoDB" id="329481at2"/>
<dbReference type="Proteomes" id="UP000316747">
    <property type="component" value="Unassembled WGS sequence"/>
</dbReference>
<dbReference type="Gene3D" id="1.10.357.10">
    <property type="entry name" value="Tetracycline Repressor, domain 2"/>
    <property type="match status" value="1"/>
</dbReference>
<evidence type="ECO:0000256" key="4">
    <source>
        <dbReference type="ARBA" id="ARBA00023163"/>
    </source>
</evidence>
<dbReference type="InterPro" id="IPR003012">
    <property type="entry name" value="Tet_transcr_reg_TetR"/>
</dbReference>
<dbReference type="InterPro" id="IPR004111">
    <property type="entry name" value="Repressor_TetR_C"/>
</dbReference>
<evidence type="ECO:0000313" key="8">
    <source>
        <dbReference type="Proteomes" id="UP000316747"/>
    </source>
</evidence>
<dbReference type="GO" id="GO:0045892">
    <property type="term" value="P:negative regulation of DNA-templated transcription"/>
    <property type="evidence" value="ECO:0007669"/>
    <property type="project" value="InterPro"/>
</dbReference>
<dbReference type="PROSITE" id="PS50977">
    <property type="entry name" value="HTH_TETR_2"/>
    <property type="match status" value="1"/>
</dbReference>
<gene>
    <name evidence="7" type="ORF">FBY41_4521</name>
</gene>
<dbReference type="PRINTS" id="PR00455">
    <property type="entry name" value="HTHTETR"/>
</dbReference>
<dbReference type="Pfam" id="PF00440">
    <property type="entry name" value="TetR_N"/>
    <property type="match status" value="1"/>
</dbReference>
<keyword evidence="4" id="KW-0804">Transcription</keyword>
<keyword evidence="1" id="KW-0678">Repressor</keyword>
<dbReference type="SUPFAM" id="SSF48498">
    <property type="entry name" value="Tetracyclin repressor-like, C-terminal domain"/>
    <property type="match status" value="1"/>
</dbReference>
<evidence type="ECO:0000256" key="5">
    <source>
        <dbReference type="PROSITE-ProRule" id="PRU00335"/>
    </source>
</evidence>
<evidence type="ECO:0000256" key="1">
    <source>
        <dbReference type="ARBA" id="ARBA00022491"/>
    </source>
</evidence>
<name>A0A543HA47_9MICO</name>
<feature type="domain" description="HTH tetR-type" evidence="6">
    <location>
        <begin position="5"/>
        <end position="65"/>
    </location>
</feature>
<dbReference type="InterPro" id="IPR036271">
    <property type="entry name" value="Tet_transcr_reg_TetR-rel_C_sf"/>
</dbReference>
<keyword evidence="2" id="KW-0805">Transcription regulation</keyword>
<evidence type="ECO:0000256" key="3">
    <source>
        <dbReference type="ARBA" id="ARBA00023125"/>
    </source>
</evidence>
<sequence>MPPRKLSPESVVTAALEVADTHGIEKLTMRSLARELGVEAMSLYHHFAGKEVLLDAMVDRVYGEVALPAADGDWRAELRRRSLSVRAVLRRHPWALTLMESRRAPGPATLGYHDANIACLRAAGFSAAQVAHAYAVLDAYVYGFVLQESTLPFDSGPEAAAMISEEPFGAALETYANMAWFAENVVLAPGYTFDREFEPGLDLVLSGIDALRRAAGTTCPR</sequence>
<dbReference type="InterPro" id="IPR009057">
    <property type="entry name" value="Homeodomain-like_sf"/>
</dbReference>
<feature type="DNA-binding region" description="H-T-H motif" evidence="5">
    <location>
        <begin position="28"/>
        <end position="47"/>
    </location>
</feature>
<proteinExistence type="predicted"/>
<comment type="caution">
    <text evidence="7">The sequence shown here is derived from an EMBL/GenBank/DDBJ whole genome shotgun (WGS) entry which is preliminary data.</text>
</comment>
<evidence type="ECO:0000313" key="7">
    <source>
        <dbReference type="EMBL" id="TQM55193.1"/>
    </source>
</evidence>
<evidence type="ECO:0000259" key="6">
    <source>
        <dbReference type="PROSITE" id="PS50977"/>
    </source>
</evidence>
<keyword evidence="3 5" id="KW-0238">DNA-binding</keyword>
<dbReference type="Pfam" id="PF02909">
    <property type="entry name" value="TetR_C_1"/>
    <property type="match status" value="1"/>
</dbReference>
<dbReference type="InterPro" id="IPR050109">
    <property type="entry name" value="HTH-type_TetR-like_transc_reg"/>
</dbReference>
<dbReference type="InterPro" id="IPR001647">
    <property type="entry name" value="HTH_TetR"/>
</dbReference>
<dbReference type="AlphaFoldDB" id="A0A543HA47"/>
<dbReference type="GO" id="GO:0000976">
    <property type="term" value="F:transcription cis-regulatory region binding"/>
    <property type="evidence" value="ECO:0007669"/>
    <property type="project" value="TreeGrafter"/>
</dbReference>
<dbReference type="GO" id="GO:0003700">
    <property type="term" value="F:DNA-binding transcription factor activity"/>
    <property type="evidence" value="ECO:0007669"/>
    <property type="project" value="TreeGrafter"/>
</dbReference>
<accession>A0A543HA47</accession>
<dbReference type="SUPFAM" id="SSF46689">
    <property type="entry name" value="Homeodomain-like"/>
    <property type="match status" value="1"/>
</dbReference>
<dbReference type="PANTHER" id="PTHR30055:SF151">
    <property type="entry name" value="TRANSCRIPTIONAL REGULATORY PROTEIN"/>
    <property type="match status" value="1"/>
</dbReference>
<dbReference type="Gene3D" id="1.10.10.60">
    <property type="entry name" value="Homeodomain-like"/>
    <property type="match status" value="1"/>
</dbReference>
<dbReference type="PRINTS" id="PR00400">
    <property type="entry name" value="TETREPRESSOR"/>
</dbReference>
<reference evidence="7 8" key="1">
    <citation type="submission" date="2019-06" db="EMBL/GenBank/DDBJ databases">
        <title>Genome sequencing of plant associated microbes to promote plant fitness in Sorghum bicolor and Oryza sativa.</title>
        <authorList>
            <person name="Coleman-Derr D."/>
        </authorList>
    </citation>
    <scope>NUCLEOTIDE SEQUENCE [LARGE SCALE GENOMIC DNA]</scope>
    <source>
        <strain evidence="7 8">KV-663</strain>
    </source>
</reference>
<dbReference type="PANTHER" id="PTHR30055">
    <property type="entry name" value="HTH-TYPE TRANSCRIPTIONAL REGULATOR RUTR"/>
    <property type="match status" value="1"/>
</dbReference>
<dbReference type="EMBL" id="VFPM01000005">
    <property type="protein sequence ID" value="TQM55193.1"/>
    <property type="molecule type" value="Genomic_DNA"/>
</dbReference>
<keyword evidence="8" id="KW-1185">Reference proteome</keyword>
<evidence type="ECO:0000256" key="2">
    <source>
        <dbReference type="ARBA" id="ARBA00023015"/>
    </source>
</evidence>
<dbReference type="RefSeq" id="WP_141847366.1">
    <property type="nucleotide sequence ID" value="NZ_VFPM01000005.1"/>
</dbReference>
<protein>
    <submittedName>
        <fullName evidence="7">TetR family transcriptional regulator</fullName>
    </submittedName>
</protein>